<dbReference type="PANTHER" id="PTHR45982">
    <property type="entry name" value="REGULATOR OF CHROMOSOME CONDENSATION"/>
    <property type="match status" value="1"/>
</dbReference>
<dbReference type="InterPro" id="IPR051553">
    <property type="entry name" value="Ran_GTPase-activating"/>
</dbReference>
<protein>
    <recommendedName>
        <fullName evidence="3">RCC1-like domain-containing protein</fullName>
    </recommendedName>
</protein>
<dbReference type="Pfam" id="PF13540">
    <property type="entry name" value="RCC1_2"/>
    <property type="match status" value="1"/>
</dbReference>
<evidence type="ECO:0000259" key="3">
    <source>
        <dbReference type="Pfam" id="PF25390"/>
    </source>
</evidence>
<dbReference type="PANTHER" id="PTHR45982:SF1">
    <property type="entry name" value="REGULATOR OF CHROMOSOME CONDENSATION"/>
    <property type="match status" value="1"/>
</dbReference>
<dbReference type="PROSITE" id="PS00626">
    <property type="entry name" value="RCC1_2"/>
    <property type="match status" value="2"/>
</dbReference>
<name>A0A1F6DIR6_9BACT</name>
<dbReference type="SUPFAM" id="SSF50985">
    <property type="entry name" value="RCC1/BLIP-II"/>
    <property type="match status" value="1"/>
</dbReference>
<dbReference type="PROSITE" id="PS50012">
    <property type="entry name" value="RCC1_3"/>
    <property type="match status" value="7"/>
</dbReference>
<dbReference type="InterPro" id="IPR000408">
    <property type="entry name" value="Reg_chr_condens"/>
</dbReference>
<dbReference type="Proteomes" id="UP000176511">
    <property type="component" value="Unassembled WGS sequence"/>
</dbReference>
<dbReference type="EMBL" id="MFLE01000020">
    <property type="protein sequence ID" value="OGG61308.1"/>
    <property type="molecule type" value="Genomic_DNA"/>
</dbReference>
<sequence length="1055" mass="110676">MSTNIKIFGTLIAVSFLLIAGIVLRYTGAADVATTAEIQNTAPTVDTIRFATSAYSADDLTSTGVLPNVGTTRTIHINGIIHDNNGEDDIASSTLALVFHKTTSTNACTADNNDCYRITTCDTNYTDGDDTQIAYNCEVPIQYFIDATDAASIYAEDTWTAYIEVEDFVTAQGTLTATIEVNSLLALNLPDAIDYGTRTLGEVSSSTTNVETTITQRGNTKADVQVSGGNMACTVLGSLATSTQAWALTSVGHSASTILTDALVATERNIDLRTDESNELDVNLYWNIAIPASGVKGTCTGSNTIAIVAQTVEQASLIDGRIKGVRYVSESDTGFTGGTGNFVIKPNETTSFYIGNVLLGSISYEDVPQDRLVFLQDLLGLPRTNVTDAGLLNRARFIQSLAEETNLTGATTLSIPSAAHTNLTASIDFATVDDTALQTEVQKVYSGRTLRTVVDAQEHLTEALAVESTGGEYTVSTSVGNNTTISPSSLTVSQGNTATFTVSADAGYALTVTGCNGTLSGTTYTTGAVTSDCVVTTSAAAATYTVTPVQGANVTMTPNTPQTVNYNTTKSFTFSANAGYTRDAIGGTCPTGTWNRGTYTTGPITEDCTVTTSATINTYTITPMPGANVTMSPNTPQTVNYNTTQSFTITADAGHTLSTMGGTCPAGTWSGNTYTTGAITTNCTIVQGVVNVVDNLAAGSYHSLAIKSDGTLWASGYNANGRLGLGDITDRISLTQVGTLTTWSKVVAGFGHSLAIKADGTLWAWGNNASGILGLGNTTYKNTPTQVGAPTTWSEVAVGYEHSLAIKTDGTLWAWGDNFSGQLGLGDNTDRLSPTQVGTLTTWSKIAAGYHHSLAIKSDGTLWAWGYNVFGQLGLGDDTDRLSPTQVGTLTTWSKIAVGHNHSLAIRSDGTLWAWGINGNWQLGLNDTTERTTPTQVGTLTTWSKVVAGFGHSLAIKSDGTLWGWGDNVYGQLGLSDATGRATPTQVGTLTTWSDVAAGNNSSLAIKSDGTFWSWGSNIFGGLGLGDTADRNAPTQVPSFTLAILPSRERRTRSV</sequence>
<evidence type="ECO:0000313" key="4">
    <source>
        <dbReference type="EMBL" id="OGG61308.1"/>
    </source>
</evidence>
<evidence type="ECO:0000256" key="2">
    <source>
        <dbReference type="ARBA" id="ARBA00022737"/>
    </source>
</evidence>
<accession>A0A1F6DIR6</accession>
<dbReference type="Pfam" id="PF25390">
    <property type="entry name" value="WD40_RLD"/>
    <property type="match status" value="1"/>
</dbReference>
<dbReference type="GO" id="GO:0005085">
    <property type="term" value="F:guanyl-nucleotide exchange factor activity"/>
    <property type="evidence" value="ECO:0007669"/>
    <property type="project" value="TreeGrafter"/>
</dbReference>
<dbReference type="InterPro" id="IPR058923">
    <property type="entry name" value="RCC1-like_dom"/>
</dbReference>
<dbReference type="GO" id="GO:0005737">
    <property type="term" value="C:cytoplasm"/>
    <property type="evidence" value="ECO:0007669"/>
    <property type="project" value="TreeGrafter"/>
</dbReference>
<dbReference type="InterPro" id="IPR009091">
    <property type="entry name" value="RCC1/BLIP-II"/>
</dbReference>
<proteinExistence type="predicted"/>
<gene>
    <name evidence="4" type="ORF">A3C87_01075</name>
</gene>
<dbReference type="Gene3D" id="2.130.10.30">
    <property type="entry name" value="Regulator of chromosome condensation 1/beta-lactamase-inhibitor protein II"/>
    <property type="match status" value="2"/>
</dbReference>
<keyword evidence="1" id="KW-0344">Guanine-nucleotide releasing factor</keyword>
<comment type="caution">
    <text evidence="4">The sequence shown here is derived from an EMBL/GenBank/DDBJ whole genome shotgun (WGS) entry which is preliminary data.</text>
</comment>
<dbReference type="AlphaFoldDB" id="A0A1F6DIR6"/>
<organism evidence="4 5">
    <name type="scientific">Candidatus Kaiserbacteria bacterium RIFCSPHIGHO2_02_FULL_49_34</name>
    <dbReference type="NCBI Taxonomy" id="1798491"/>
    <lineage>
        <taxon>Bacteria</taxon>
        <taxon>Candidatus Kaiseribacteriota</taxon>
    </lineage>
</organism>
<keyword evidence="2" id="KW-0677">Repeat</keyword>
<evidence type="ECO:0000313" key="5">
    <source>
        <dbReference type="Proteomes" id="UP000176511"/>
    </source>
</evidence>
<reference evidence="4 5" key="1">
    <citation type="journal article" date="2016" name="Nat. Commun.">
        <title>Thousands of microbial genomes shed light on interconnected biogeochemical processes in an aquifer system.</title>
        <authorList>
            <person name="Anantharaman K."/>
            <person name="Brown C.T."/>
            <person name="Hug L.A."/>
            <person name="Sharon I."/>
            <person name="Castelle C.J."/>
            <person name="Probst A.J."/>
            <person name="Thomas B.C."/>
            <person name="Singh A."/>
            <person name="Wilkins M.J."/>
            <person name="Karaoz U."/>
            <person name="Brodie E.L."/>
            <person name="Williams K.H."/>
            <person name="Hubbard S.S."/>
            <person name="Banfield J.F."/>
        </authorList>
    </citation>
    <scope>NUCLEOTIDE SEQUENCE [LARGE SCALE GENOMIC DNA]</scope>
</reference>
<dbReference type="Pfam" id="PF00415">
    <property type="entry name" value="RCC1"/>
    <property type="match status" value="1"/>
</dbReference>
<dbReference type="STRING" id="1798491.A3C87_01075"/>
<evidence type="ECO:0000256" key="1">
    <source>
        <dbReference type="ARBA" id="ARBA00022658"/>
    </source>
</evidence>
<feature type="domain" description="RCC1-like" evidence="3">
    <location>
        <begin position="844"/>
        <end position="1038"/>
    </location>
</feature>
<dbReference type="PRINTS" id="PR00633">
    <property type="entry name" value="RCCNDNSATION"/>
</dbReference>